<sequence length="257" mass="27866">MRYLSFCLFILALSINALVVPPPGIPRPNPPRGGRFSSPLQNNDPESISGQNQTGNILKKVTQGSYSTNWAGAVLSNSTPSATFSYISATITIPTPTATGNTSYHAASAWVGIDGVTYTTAILQTGVDIYMLNDQAYADPWYEWYPNYARYYDEILVPPGDVTLRRSMLLRATMGAPKSTATIKGLNVEWIVENLKSDEAAVPFVEFNKVKFTGCVAKAAGDQFGVANATVYDLVIGDEVMTMVSVIGDKEMVVTRL</sequence>
<evidence type="ECO:0000313" key="4">
    <source>
        <dbReference type="EMBL" id="KAF9884893.1"/>
    </source>
</evidence>
<feature type="signal peptide" evidence="3">
    <location>
        <begin position="1"/>
        <end position="17"/>
    </location>
</feature>
<feature type="chain" id="PRO_5042227836" evidence="3">
    <location>
        <begin position="18"/>
        <end position="257"/>
    </location>
</feature>
<dbReference type="SUPFAM" id="SSF49899">
    <property type="entry name" value="Concanavalin A-like lectins/glucanases"/>
    <property type="match status" value="1"/>
</dbReference>
<dbReference type="Gene3D" id="2.60.120.700">
    <property type="entry name" value="Peptidase G1"/>
    <property type="match status" value="2"/>
</dbReference>
<name>A0AAD4GQZ9_ASPNN</name>
<evidence type="ECO:0000256" key="2">
    <source>
        <dbReference type="SAM" id="MobiDB-lite"/>
    </source>
</evidence>
<keyword evidence="3" id="KW-0732">Signal</keyword>
<reference evidence="4" key="2">
    <citation type="submission" date="2020-02" db="EMBL/GenBank/DDBJ databases">
        <authorList>
            <person name="Gilchrist C.L.M."/>
            <person name="Chooi Y.-H."/>
        </authorList>
    </citation>
    <scope>NUCLEOTIDE SEQUENCE</scope>
    <source>
        <strain evidence="4">MST-FP2251</strain>
    </source>
</reference>
<feature type="compositionally biased region" description="Pro residues" evidence="2">
    <location>
        <begin position="22"/>
        <end position="31"/>
    </location>
</feature>
<dbReference type="EMBL" id="VCAU01000109">
    <property type="protein sequence ID" value="KAF9884893.1"/>
    <property type="molecule type" value="Genomic_DNA"/>
</dbReference>
<dbReference type="Proteomes" id="UP001194746">
    <property type="component" value="Unassembled WGS sequence"/>
</dbReference>
<feature type="compositionally biased region" description="Polar residues" evidence="2">
    <location>
        <begin position="38"/>
        <end position="54"/>
    </location>
</feature>
<dbReference type="CDD" id="cd13426">
    <property type="entry name" value="Peptidase_G1"/>
    <property type="match status" value="1"/>
</dbReference>
<proteinExistence type="predicted"/>
<dbReference type="InterPro" id="IPR038656">
    <property type="entry name" value="Peptidase_G1_sf"/>
</dbReference>
<dbReference type="AlphaFoldDB" id="A0AAD4GQZ9"/>
<dbReference type="GO" id="GO:0006508">
    <property type="term" value="P:proteolysis"/>
    <property type="evidence" value="ECO:0007669"/>
    <property type="project" value="InterPro"/>
</dbReference>
<gene>
    <name evidence="4" type="ORF">FE257_000960</name>
</gene>
<dbReference type="GO" id="GO:0070007">
    <property type="term" value="F:glutamic-type endopeptidase activity"/>
    <property type="evidence" value="ECO:0007669"/>
    <property type="project" value="InterPro"/>
</dbReference>
<dbReference type="InterPro" id="IPR000250">
    <property type="entry name" value="Peptidase_G1"/>
</dbReference>
<keyword evidence="5" id="KW-1185">Reference proteome</keyword>
<dbReference type="InterPro" id="IPR013320">
    <property type="entry name" value="ConA-like_dom_sf"/>
</dbReference>
<evidence type="ECO:0000256" key="1">
    <source>
        <dbReference type="PIRSR" id="PIRSR600250-50"/>
    </source>
</evidence>
<feature type="region of interest" description="Disordered" evidence="2">
    <location>
        <begin position="22"/>
        <end position="54"/>
    </location>
</feature>
<dbReference type="PRINTS" id="PR00977">
    <property type="entry name" value="SCYTLDPTASE"/>
</dbReference>
<protein>
    <submittedName>
        <fullName evidence="4">Uncharacterized protein</fullName>
    </submittedName>
</protein>
<comment type="caution">
    <text evidence="4">The sequence shown here is derived from an EMBL/GenBank/DDBJ whole genome shotgun (WGS) entry which is preliminary data.</text>
</comment>
<organism evidence="4 5">
    <name type="scientific">Aspergillus nanangensis</name>
    <dbReference type="NCBI Taxonomy" id="2582783"/>
    <lineage>
        <taxon>Eukaryota</taxon>
        <taxon>Fungi</taxon>
        <taxon>Dikarya</taxon>
        <taxon>Ascomycota</taxon>
        <taxon>Pezizomycotina</taxon>
        <taxon>Eurotiomycetes</taxon>
        <taxon>Eurotiomycetidae</taxon>
        <taxon>Eurotiales</taxon>
        <taxon>Aspergillaceae</taxon>
        <taxon>Aspergillus</taxon>
        <taxon>Aspergillus subgen. Circumdati</taxon>
    </lineage>
</organism>
<evidence type="ECO:0000313" key="5">
    <source>
        <dbReference type="Proteomes" id="UP001194746"/>
    </source>
</evidence>
<evidence type="ECO:0000256" key="3">
    <source>
        <dbReference type="SAM" id="SignalP"/>
    </source>
</evidence>
<dbReference type="PANTHER" id="PTHR37536">
    <property type="entry name" value="PUTATIVE (AFU_ORTHOLOGUE AFUA_3G02970)-RELATED"/>
    <property type="match status" value="1"/>
</dbReference>
<dbReference type="PANTHER" id="PTHR37536:SF1">
    <property type="entry name" value="ASPERGILLOPEPSIN, PUTAITVE (AFU_ORTHOLOGUE AFUA_7G01200)"/>
    <property type="match status" value="1"/>
</dbReference>
<accession>A0AAD4GQZ9</accession>
<feature type="active site" description="Proton acceptor" evidence="1">
    <location>
        <position position="193"/>
    </location>
</feature>
<dbReference type="Pfam" id="PF01828">
    <property type="entry name" value="Peptidase_A4"/>
    <property type="match status" value="2"/>
</dbReference>
<reference evidence="4" key="1">
    <citation type="journal article" date="2019" name="Beilstein J. Org. Chem.">
        <title>Nanangenines: drimane sesquiterpenoids as the dominant metabolite cohort of a novel Australian fungus, Aspergillus nanangensis.</title>
        <authorList>
            <person name="Lacey H.J."/>
            <person name="Gilchrist C.L.M."/>
            <person name="Crombie A."/>
            <person name="Kalaitzis J.A."/>
            <person name="Vuong D."/>
            <person name="Rutledge P.J."/>
            <person name="Turner P."/>
            <person name="Pitt J.I."/>
            <person name="Lacey E."/>
            <person name="Chooi Y.H."/>
            <person name="Piggott A.M."/>
        </authorList>
    </citation>
    <scope>NUCLEOTIDE SEQUENCE</scope>
    <source>
        <strain evidence="4">MST-FP2251</strain>
    </source>
</reference>